<protein>
    <recommendedName>
        <fullName evidence="3">Pyruvate formate lyase-activating protein</fullName>
    </recommendedName>
</protein>
<proteinExistence type="predicted"/>
<dbReference type="Proteomes" id="UP000214588">
    <property type="component" value="Unassembled WGS sequence"/>
</dbReference>
<dbReference type="InterPro" id="IPR014846">
    <property type="entry name" value="DUF1786_pyruvate_format-lyase"/>
</dbReference>
<comment type="caution">
    <text evidence="1">The sequence shown here is derived from an EMBL/GenBank/DDBJ whole genome shotgun (WGS) entry which is preliminary data.</text>
</comment>
<dbReference type="Pfam" id="PF08735">
    <property type="entry name" value="DUF1786"/>
    <property type="match status" value="1"/>
</dbReference>
<reference evidence="1 2" key="1">
    <citation type="submission" date="2017-06" db="EMBL/GenBank/DDBJ databases">
        <title>Draft Genome Sequence of Natranaerobius trueperi halophilic, alkalithermophilic bacteria from soda lakes.</title>
        <authorList>
            <person name="Zhao B."/>
        </authorList>
    </citation>
    <scope>NUCLEOTIDE SEQUENCE [LARGE SCALE GENOMIC DNA]</scope>
    <source>
        <strain evidence="1 2">DSM 18760</strain>
    </source>
</reference>
<name>A0A226BXS1_9FIRM</name>
<dbReference type="PIRSF" id="PIRSF029129">
    <property type="entry name" value="DUF1786_pyruvate_format-lyase"/>
    <property type="match status" value="1"/>
</dbReference>
<dbReference type="RefSeq" id="WP_089024168.1">
    <property type="nucleotide sequence ID" value="NZ_NIQC01000026.1"/>
</dbReference>
<gene>
    <name evidence="1" type="ORF">CDO51_10210</name>
</gene>
<dbReference type="AlphaFoldDB" id="A0A226BXS1"/>
<organism evidence="1 2">
    <name type="scientific">Natranaerobius trueperi</name>
    <dbReference type="NCBI Taxonomy" id="759412"/>
    <lineage>
        <taxon>Bacteria</taxon>
        <taxon>Bacillati</taxon>
        <taxon>Bacillota</taxon>
        <taxon>Clostridia</taxon>
        <taxon>Natranaerobiales</taxon>
        <taxon>Natranaerobiaceae</taxon>
        <taxon>Natranaerobius</taxon>
    </lineage>
</organism>
<evidence type="ECO:0008006" key="3">
    <source>
        <dbReference type="Google" id="ProtNLM"/>
    </source>
</evidence>
<accession>A0A226BXS1</accession>
<dbReference type="EMBL" id="NIQC01000026">
    <property type="protein sequence ID" value="OWZ83134.1"/>
    <property type="molecule type" value="Genomic_DNA"/>
</dbReference>
<dbReference type="OrthoDB" id="9777509at2"/>
<evidence type="ECO:0000313" key="1">
    <source>
        <dbReference type="EMBL" id="OWZ83134.1"/>
    </source>
</evidence>
<sequence length="354" mass="39380">MIENLLAIDIGSGTQDVLVYESNKNIENNIKMILPSQTQIVAKKIKDLTINKKDIFLHGTTMGGGASSKAIQNHVQAGYKVFATKKAALTIKDNLDKVRKKGIEIVDTPPKNASSIELKDIDIEGLKIALKQFGVNLPRNFVFAVQDHGFSPKESNRLFRFYHWRDFLLSGGNIRDLIYDQDTIPHYFTRMKALYDITKTLADNIWFMDTGSAAIMGALEDKVVNSKINDTGSGVLVNIGNQHTIAFLIAKNRILGVFEHHTSKLTEQKLYEYLKYFITSKITNDQVLSDGGHGCMVLPEVKSYNFDFIAITGPQRQVGENIGYLAVPHGDMMLSGPYGLVRSVLNLKGRGLNG</sequence>
<keyword evidence="2" id="KW-1185">Reference proteome</keyword>
<evidence type="ECO:0000313" key="2">
    <source>
        <dbReference type="Proteomes" id="UP000214588"/>
    </source>
</evidence>